<dbReference type="Proteomes" id="UP001583193">
    <property type="component" value="Unassembled WGS sequence"/>
</dbReference>
<feature type="domain" description="Rhodanese" evidence="1">
    <location>
        <begin position="105"/>
        <end position="214"/>
    </location>
</feature>
<keyword evidence="2" id="KW-0560">Oxidoreductase</keyword>
<accession>A0ABR3Y0B9</accession>
<evidence type="ECO:0000259" key="1">
    <source>
        <dbReference type="PROSITE" id="PS50206"/>
    </source>
</evidence>
<dbReference type="PANTHER" id="PTHR44086">
    <property type="entry name" value="THIOSULFATE SULFURTRANSFERASE RDL2, MITOCHONDRIAL-RELATED"/>
    <property type="match status" value="1"/>
</dbReference>
<protein>
    <submittedName>
        <fullName evidence="2">RNA polymerase C-22 sterol desaturase</fullName>
        <ecNumber evidence="2">1.14.19.41</ecNumber>
    </submittedName>
</protein>
<dbReference type="SUPFAM" id="SSF52821">
    <property type="entry name" value="Rhodanese/Cell cycle control phosphatase"/>
    <property type="match status" value="1"/>
</dbReference>
<dbReference type="PROSITE" id="PS50206">
    <property type="entry name" value="RHODANESE_3"/>
    <property type="match status" value="1"/>
</dbReference>
<evidence type="ECO:0000313" key="3">
    <source>
        <dbReference type="Proteomes" id="UP001583193"/>
    </source>
</evidence>
<dbReference type="GO" id="GO:0000249">
    <property type="term" value="F:C-22 sterol desaturase (NADPH) activity"/>
    <property type="evidence" value="ECO:0007669"/>
    <property type="project" value="UniProtKB-EC"/>
</dbReference>
<proteinExistence type="predicted"/>
<dbReference type="EC" id="1.14.19.41" evidence="2"/>
<dbReference type="InterPro" id="IPR036873">
    <property type="entry name" value="Rhodanese-like_dom_sf"/>
</dbReference>
<gene>
    <name evidence="2" type="primary">ERG5_1</name>
    <name evidence="2" type="ORF">Plec18167_003330</name>
</gene>
<name>A0ABR3Y0B9_9EURO</name>
<dbReference type="Gene3D" id="3.40.250.10">
    <property type="entry name" value="Rhodanese-like domain"/>
    <property type="match status" value="1"/>
</dbReference>
<keyword evidence="3" id="KW-1185">Reference proteome</keyword>
<sequence length="219" mass="23892">MSATRSFATLASRALVRPTYTTSLRNGAISNVDSLCQRGLKSAATASATWARGVGHKTGRISFAQRISTSRVNQLQQVRWQSQKGEGETPELKRWGFEDINAALPRGDAILIDVREPVELTSTGIIPSAVSIPLASQPDALFLTPEEFETRFGFPKPGVSEEEAKRNVVFYCKAGVRARAAAQLAAQAGYDPARIGVYDGSWLDWAEHGGKVEKWEPEE</sequence>
<dbReference type="SMART" id="SM00450">
    <property type="entry name" value="RHOD"/>
    <property type="match status" value="1"/>
</dbReference>
<dbReference type="EMBL" id="JAVDPF010000007">
    <property type="protein sequence ID" value="KAL1881731.1"/>
    <property type="molecule type" value="Genomic_DNA"/>
</dbReference>
<organism evidence="2 3">
    <name type="scientific">Paecilomyces lecythidis</name>
    <dbReference type="NCBI Taxonomy" id="3004212"/>
    <lineage>
        <taxon>Eukaryota</taxon>
        <taxon>Fungi</taxon>
        <taxon>Dikarya</taxon>
        <taxon>Ascomycota</taxon>
        <taxon>Pezizomycotina</taxon>
        <taxon>Eurotiomycetes</taxon>
        <taxon>Eurotiomycetidae</taxon>
        <taxon>Eurotiales</taxon>
        <taxon>Thermoascaceae</taxon>
        <taxon>Paecilomyces</taxon>
    </lineage>
</organism>
<comment type="caution">
    <text evidence="2">The sequence shown here is derived from an EMBL/GenBank/DDBJ whole genome shotgun (WGS) entry which is preliminary data.</text>
</comment>
<reference evidence="2 3" key="1">
    <citation type="journal article" date="2024" name="IMA Fungus">
        <title>IMA Genome - F19 : A genome assembly and annotation guide to empower mycologists, including annotated draft genome sequences of Ceratocystis pirilliformis, Diaporthe australafricana, Fusarium ophioides, Paecilomyces lecythidis, and Sporothrix stenoceras.</title>
        <authorList>
            <person name="Aylward J."/>
            <person name="Wilson A.M."/>
            <person name="Visagie C.M."/>
            <person name="Spraker J."/>
            <person name="Barnes I."/>
            <person name="Buitendag C."/>
            <person name="Ceriani C."/>
            <person name="Del Mar Angel L."/>
            <person name="du Plessis D."/>
            <person name="Fuchs T."/>
            <person name="Gasser K."/>
            <person name="Kramer D."/>
            <person name="Li W."/>
            <person name="Munsamy K."/>
            <person name="Piso A."/>
            <person name="Price J.L."/>
            <person name="Sonnekus B."/>
            <person name="Thomas C."/>
            <person name="van der Nest A."/>
            <person name="van Dijk A."/>
            <person name="van Heerden A."/>
            <person name="van Vuuren N."/>
            <person name="Yilmaz N."/>
            <person name="Duong T.A."/>
            <person name="van der Merwe N.A."/>
            <person name="Wingfield M.J."/>
            <person name="Wingfield B.D."/>
        </authorList>
    </citation>
    <scope>NUCLEOTIDE SEQUENCE [LARGE SCALE GENOMIC DNA]</scope>
    <source>
        <strain evidence="2 3">CMW 18167</strain>
    </source>
</reference>
<evidence type="ECO:0000313" key="2">
    <source>
        <dbReference type="EMBL" id="KAL1881731.1"/>
    </source>
</evidence>
<dbReference type="PANTHER" id="PTHR44086:SF10">
    <property type="entry name" value="THIOSULFATE SULFURTRANSFERASE_RHODANESE-LIKE DOMAIN-CONTAINING PROTEIN 3"/>
    <property type="match status" value="1"/>
</dbReference>
<dbReference type="Pfam" id="PF00581">
    <property type="entry name" value="Rhodanese"/>
    <property type="match status" value="1"/>
</dbReference>
<dbReference type="InterPro" id="IPR001763">
    <property type="entry name" value="Rhodanese-like_dom"/>
</dbReference>